<dbReference type="AlphaFoldDB" id="A0A0T9QWV2"/>
<reference evidence="4" key="2">
    <citation type="submission" date="2015-03" db="EMBL/GenBank/DDBJ databases">
        <authorList>
            <consortium name="Pathogen Informatics"/>
        </authorList>
    </citation>
    <scope>NUCLEOTIDE SEQUENCE [LARGE SCALE GENOMIC DNA]</scope>
    <source>
        <strain evidence="4">A125KOH2</strain>
    </source>
</reference>
<dbReference type="Proteomes" id="UP000045840">
    <property type="component" value="Unassembled WGS sequence"/>
</dbReference>
<reference evidence="2 3" key="1">
    <citation type="submission" date="2015-03" db="EMBL/GenBank/DDBJ databases">
        <authorList>
            <consortium name="Pathogen Informatics"/>
            <person name="Murphy D."/>
        </authorList>
    </citation>
    <scope>NUCLEOTIDE SEQUENCE [LARGE SCALE GENOMIC DNA]</scope>
    <source>
        <strain evidence="2">Type strain: CIP110230</strain>
        <strain evidence="3">type strain: CIP110230</strain>
    </source>
</reference>
<organism evidence="1 4">
    <name type="scientific">Yersinia pekkanenii</name>
    <dbReference type="NCBI Taxonomy" id="1288385"/>
    <lineage>
        <taxon>Bacteria</taxon>
        <taxon>Pseudomonadati</taxon>
        <taxon>Pseudomonadota</taxon>
        <taxon>Gammaproteobacteria</taxon>
        <taxon>Enterobacterales</taxon>
        <taxon>Yersiniaceae</taxon>
        <taxon>Yersinia</taxon>
    </lineage>
</organism>
<protein>
    <submittedName>
        <fullName evidence="1">Uncharacterized protein</fullName>
    </submittedName>
</protein>
<gene>
    <name evidence="1" type="ORF">ERS008529_03684</name>
    <name evidence="2" type="ORF">ERS137968_04092</name>
</gene>
<name>A0A0T9QWV2_9GAMM</name>
<proteinExistence type="predicted"/>
<evidence type="ECO:0000313" key="2">
    <source>
        <dbReference type="EMBL" id="CRY68960.1"/>
    </source>
</evidence>
<dbReference type="Proteomes" id="UP000044625">
    <property type="component" value="Unassembled WGS sequence"/>
</dbReference>
<reference evidence="1" key="3">
    <citation type="submission" date="2015-03" db="EMBL/GenBank/DDBJ databases">
        <authorList>
            <person name="Murphy D."/>
        </authorList>
    </citation>
    <scope>NUCLEOTIDE SEQUENCE [LARGE SCALE GENOMIC DNA]</scope>
    <source>
        <strain evidence="1">A125KOH2</strain>
    </source>
</reference>
<evidence type="ECO:0000313" key="4">
    <source>
        <dbReference type="Proteomes" id="UP000045840"/>
    </source>
</evidence>
<evidence type="ECO:0000313" key="3">
    <source>
        <dbReference type="Proteomes" id="UP000044625"/>
    </source>
</evidence>
<keyword evidence="3" id="KW-1185">Reference proteome</keyword>
<accession>A0A0T9QWV2</accession>
<dbReference type="RefSeq" id="WP_049614574.1">
    <property type="nucleotide sequence ID" value="NZ_CAWMMU010000029.1"/>
</dbReference>
<dbReference type="EMBL" id="CWJL01000029">
    <property type="protein sequence ID" value="CRY68960.1"/>
    <property type="molecule type" value="Genomic_DNA"/>
</dbReference>
<dbReference type="EMBL" id="CQAZ01000040">
    <property type="protein sequence ID" value="CNI31927.1"/>
    <property type="molecule type" value="Genomic_DNA"/>
</dbReference>
<dbReference type="STRING" id="1288385.ERS137968_04092"/>
<evidence type="ECO:0000313" key="1">
    <source>
        <dbReference type="EMBL" id="CNI31927.1"/>
    </source>
</evidence>
<sequence>MPLQLNDENICYMARYITIVFRDESIRFQRHAQKLSHAVLYSLAHQQEHYGADASAETCYQRTPFHTLLTTLEDKKLSVAARQAIETYLFTLPGASFRYQRFWWEARARRSHINLTRAVCLPLTHLIDNFTDVSQELAIRKQVSQLSSNSRLTTH</sequence>